<comment type="caution">
    <text evidence="4">The sequence shown here is derived from an EMBL/GenBank/DDBJ whole genome shotgun (WGS) entry which is preliminary data.</text>
</comment>
<evidence type="ECO:0000313" key="4">
    <source>
        <dbReference type="EMBL" id="MFB9774873.1"/>
    </source>
</evidence>
<feature type="compositionally biased region" description="Pro residues" evidence="1">
    <location>
        <begin position="323"/>
        <end position="332"/>
    </location>
</feature>
<feature type="region of interest" description="Disordered" evidence="1">
    <location>
        <begin position="282"/>
        <end position="339"/>
    </location>
</feature>
<keyword evidence="3" id="KW-0732">Signal</keyword>
<feature type="region of interest" description="Disordered" evidence="1">
    <location>
        <begin position="240"/>
        <end position="260"/>
    </location>
</feature>
<evidence type="ECO:0000313" key="5">
    <source>
        <dbReference type="Proteomes" id="UP001589707"/>
    </source>
</evidence>
<gene>
    <name evidence="4" type="ORF">ACFFN1_00265</name>
</gene>
<proteinExistence type="predicted"/>
<dbReference type="Proteomes" id="UP001589707">
    <property type="component" value="Unassembled WGS sequence"/>
</dbReference>
<dbReference type="EMBL" id="JBHMAU010000003">
    <property type="protein sequence ID" value="MFB9774873.1"/>
    <property type="molecule type" value="Genomic_DNA"/>
</dbReference>
<evidence type="ECO:0000256" key="3">
    <source>
        <dbReference type="SAM" id="SignalP"/>
    </source>
</evidence>
<reference evidence="4 5" key="1">
    <citation type="submission" date="2024-09" db="EMBL/GenBank/DDBJ databases">
        <authorList>
            <person name="Sun Q."/>
            <person name="Mori K."/>
        </authorList>
    </citation>
    <scope>NUCLEOTIDE SEQUENCE [LARGE SCALE GENOMIC DNA]</scope>
    <source>
        <strain evidence="4 5">JCM 11683</strain>
    </source>
</reference>
<feature type="compositionally biased region" description="Gly residues" evidence="1">
    <location>
        <begin position="631"/>
        <end position="640"/>
    </location>
</feature>
<dbReference type="RefSeq" id="WP_376837520.1">
    <property type="nucleotide sequence ID" value="NZ_JBHMAU010000003.1"/>
</dbReference>
<keyword evidence="2" id="KW-0812">Transmembrane</keyword>
<protein>
    <recommendedName>
        <fullName evidence="6">Htaa protein</fullName>
    </recommendedName>
</protein>
<sequence>MRRLTRLRTQLTASAAALALALAPALLHSSGQPAHAANSPAPAETSSKLKVTDAVFTWGVNKESGSGAYYPGSCNFLSAGVAGDAGKAALWPNDEKLFKPADGNVKILRPAGEGKTQPITWENKCQTADGAKVDTRGTSSDNFVQISGGTGTVDTEADTGTIEWKGSFTIVYYSGFTYWSVSDPKLEVTNGKGKITGTFSGYGADMDDLSKWEKLAPQKGVIADLSNSRVDLTEKGFTVTPDYAGVDSGQSDQDKKKDGWGSFPKSWVDFNVKTGQQQYWYTSGGAADPRKPTTPISVSFDGTTIIPPDEGTPPGDEDGADDPSPPTAPPEDGPATGKATMYWPVNAETSAAGFAPGTCNFLSAGVSPDNGGATVWTKPGKLYKPADGDVRIEKPDASGTFHTATWENKCIDRTGKPVTTKDPKSQHESRVTIGKGTVDANEKGITASWKGGFTIVFYSGMTYWSISDPHLKVSADGTGELIGTASGFGADMDDLSKWEKITPETITLATFSGVDVKKAIAEGGFTVQPDFAGVKYAAPSSGTPQDRSVEGWGSFPSSWVDFNQKTGQHSYWYTSGGIADARKPAAPLTIALSADYQPPASDYSTSANTDGGGGTTPGGSRQHAPHAPGGPASGAGGPNGAGPNAAPAAAAQTADDTAFAAAAADARKSNGIAGIGWRGWALGGGVAGTAVAATWGLGWLLRRRIGLDPGTWV</sequence>
<feature type="region of interest" description="Disordered" evidence="1">
    <location>
        <begin position="599"/>
        <end position="650"/>
    </location>
</feature>
<keyword evidence="5" id="KW-1185">Reference proteome</keyword>
<evidence type="ECO:0008006" key="6">
    <source>
        <dbReference type="Google" id="ProtNLM"/>
    </source>
</evidence>
<keyword evidence="2" id="KW-1133">Transmembrane helix</keyword>
<feature type="chain" id="PRO_5045769213" description="Htaa protein" evidence="3">
    <location>
        <begin position="37"/>
        <end position="713"/>
    </location>
</feature>
<evidence type="ECO:0000256" key="2">
    <source>
        <dbReference type="SAM" id="Phobius"/>
    </source>
</evidence>
<name>A0ABV5WY73_9MICO</name>
<organism evidence="4 5">
    <name type="scientific">Brevibacterium otitidis</name>
    <dbReference type="NCBI Taxonomy" id="53364"/>
    <lineage>
        <taxon>Bacteria</taxon>
        <taxon>Bacillati</taxon>
        <taxon>Actinomycetota</taxon>
        <taxon>Actinomycetes</taxon>
        <taxon>Micrococcales</taxon>
        <taxon>Brevibacteriaceae</taxon>
        <taxon>Brevibacterium</taxon>
    </lineage>
</organism>
<keyword evidence="2" id="KW-0472">Membrane</keyword>
<feature type="compositionally biased region" description="Low complexity" evidence="1">
    <location>
        <begin position="302"/>
        <end position="314"/>
    </location>
</feature>
<accession>A0ABV5WY73</accession>
<feature type="transmembrane region" description="Helical" evidence="2">
    <location>
        <begin position="677"/>
        <end position="701"/>
    </location>
</feature>
<feature type="compositionally biased region" description="Low complexity" evidence="1">
    <location>
        <begin position="641"/>
        <end position="650"/>
    </location>
</feature>
<evidence type="ECO:0000256" key="1">
    <source>
        <dbReference type="SAM" id="MobiDB-lite"/>
    </source>
</evidence>
<feature type="signal peptide" evidence="3">
    <location>
        <begin position="1"/>
        <end position="36"/>
    </location>
</feature>